<dbReference type="HAMAP" id="MF_00424">
    <property type="entry name" value="Rel_fact_arch_1"/>
    <property type="match status" value="1"/>
</dbReference>
<evidence type="ECO:0000256" key="7">
    <source>
        <dbReference type="ARBA" id="ARBA00022917"/>
    </source>
</evidence>
<comment type="similarity">
    <text evidence="3 9">Belongs to the eukaryotic release factor 1 family.</text>
</comment>
<dbReference type="FunFam" id="3.30.420.60:FF:000003">
    <property type="entry name" value="Peptide chain release factor subunit 1"/>
    <property type="match status" value="1"/>
</dbReference>
<proteinExistence type="inferred from homology"/>
<gene>
    <name evidence="9 11" type="primary">prf1</name>
    <name evidence="11" type="ORF">HA299_01300</name>
</gene>
<accession>A0A832RVW7</accession>
<dbReference type="FunFam" id="3.30.960.10:FF:000003">
    <property type="entry name" value="Peptide chain release factor subunit 1"/>
    <property type="match status" value="1"/>
</dbReference>
<dbReference type="Gene3D" id="1.20.5.170">
    <property type="match status" value="1"/>
</dbReference>
<feature type="domain" description="eRF1/Pelota-like N-terminal" evidence="10">
    <location>
        <begin position="1"/>
        <end position="136"/>
    </location>
</feature>
<comment type="caution">
    <text evidence="11">The sequence shown here is derived from an EMBL/GenBank/DDBJ whole genome shotgun (WGS) entry which is preliminary data.</text>
</comment>
<dbReference type="Gene3D" id="3.30.420.60">
    <property type="entry name" value="eRF1 domain 2"/>
    <property type="match status" value="1"/>
</dbReference>
<protein>
    <recommendedName>
        <fullName evidence="5 9">Peptide chain release factor subunit 1</fullName>
    </recommendedName>
    <alternativeName>
        <fullName evidence="8 9">Translation termination factor aRF1</fullName>
    </alternativeName>
</protein>
<keyword evidence="7 9" id="KW-0648">Protein biosynthesis</keyword>
<dbReference type="PANTHER" id="PTHR10113">
    <property type="entry name" value="PEPTIDE CHAIN RELEASE FACTOR SUBUNIT 1"/>
    <property type="match status" value="1"/>
</dbReference>
<evidence type="ECO:0000256" key="3">
    <source>
        <dbReference type="ARBA" id="ARBA00005326"/>
    </source>
</evidence>
<evidence type="ECO:0000256" key="9">
    <source>
        <dbReference type="HAMAP-Rule" id="MF_00424"/>
    </source>
</evidence>
<name>A0A832RVW7_9EURY</name>
<dbReference type="InterPro" id="IPR024049">
    <property type="entry name" value="eRF1_1_sf"/>
</dbReference>
<dbReference type="SUPFAM" id="SSF55315">
    <property type="entry name" value="L30e-like"/>
    <property type="match status" value="1"/>
</dbReference>
<evidence type="ECO:0000256" key="1">
    <source>
        <dbReference type="ARBA" id="ARBA00002832"/>
    </source>
</evidence>
<dbReference type="FunFam" id="3.30.1330.30:FF:000032">
    <property type="entry name" value="Eukaryotic peptide chain release factor subunit 1"/>
    <property type="match status" value="1"/>
</dbReference>
<dbReference type="GO" id="GO:0016149">
    <property type="term" value="F:translation release factor activity, codon specific"/>
    <property type="evidence" value="ECO:0007669"/>
    <property type="project" value="UniProtKB-UniRule"/>
</dbReference>
<keyword evidence="6 9" id="KW-0963">Cytoplasm</keyword>
<comment type="subunit">
    <text evidence="4 9">Heterodimer of two subunits, one of which binds GTP.</text>
</comment>
<dbReference type="InterPro" id="IPR005141">
    <property type="entry name" value="eRF1_2"/>
</dbReference>
<evidence type="ECO:0000256" key="5">
    <source>
        <dbReference type="ARBA" id="ARBA00019723"/>
    </source>
</evidence>
<dbReference type="NCBIfam" id="TIGR03676">
    <property type="entry name" value="aRF1_eRF1"/>
    <property type="match status" value="1"/>
</dbReference>
<dbReference type="GO" id="GO:0005737">
    <property type="term" value="C:cytoplasm"/>
    <property type="evidence" value="ECO:0007669"/>
    <property type="project" value="UniProtKB-SubCell"/>
</dbReference>
<organism evidence="11 12">
    <name type="scientific">Methermicoccus shengliensis</name>
    <dbReference type="NCBI Taxonomy" id="660064"/>
    <lineage>
        <taxon>Archaea</taxon>
        <taxon>Methanobacteriati</taxon>
        <taxon>Methanobacteriota</taxon>
        <taxon>Stenosarchaea group</taxon>
        <taxon>Methanomicrobia</taxon>
        <taxon>Methanosarcinales</taxon>
        <taxon>Methermicoccaceae</taxon>
        <taxon>Methermicoccus</taxon>
    </lineage>
</organism>
<dbReference type="EMBL" id="DUIH01000006">
    <property type="protein sequence ID" value="HIH69248.1"/>
    <property type="molecule type" value="Genomic_DNA"/>
</dbReference>
<dbReference type="AlphaFoldDB" id="A0A832RVW7"/>
<comment type="subcellular location">
    <subcellularLocation>
        <location evidence="2 9">Cytoplasm</location>
    </subcellularLocation>
</comment>
<dbReference type="Gene3D" id="3.30.960.10">
    <property type="entry name" value="eRF1 domain 1"/>
    <property type="match status" value="1"/>
</dbReference>
<comment type="function">
    <text evidence="1 9">Directs the termination of nascent peptide synthesis (translation) in response to the termination codons UAA, UAG and UGA.</text>
</comment>
<evidence type="ECO:0000256" key="2">
    <source>
        <dbReference type="ARBA" id="ARBA00004496"/>
    </source>
</evidence>
<dbReference type="InterPro" id="IPR020918">
    <property type="entry name" value="Peptide_chain-rel_aRF1"/>
</dbReference>
<reference evidence="11" key="1">
    <citation type="journal article" date="2020" name="bioRxiv">
        <title>A rank-normalized archaeal taxonomy based on genome phylogeny resolves widespread incomplete and uneven classifications.</title>
        <authorList>
            <person name="Rinke C."/>
            <person name="Chuvochina M."/>
            <person name="Mussig A.J."/>
            <person name="Chaumeil P.-A."/>
            <person name="Waite D.W."/>
            <person name="Whitman W.B."/>
            <person name="Parks D.H."/>
            <person name="Hugenholtz P."/>
        </authorList>
    </citation>
    <scope>NUCLEOTIDE SEQUENCE</scope>
    <source>
        <strain evidence="11">UBA12518</strain>
    </source>
</reference>
<dbReference type="Gene3D" id="3.30.1330.30">
    <property type="match status" value="1"/>
</dbReference>
<evidence type="ECO:0000259" key="10">
    <source>
        <dbReference type="SMART" id="SM01194"/>
    </source>
</evidence>
<dbReference type="RefSeq" id="WP_042686727.1">
    <property type="nucleotide sequence ID" value="NZ_DUIH01000006.1"/>
</dbReference>
<dbReference type="InterPro" id="IPR005140">
    <property type="entry name" value="eRF1_Pelota-like_N"/>
</dbReference>
<evidence type="ECO:0000256" key="6">
    <source>
        <dbReference type="ARBA" id="ARBA00022490"/>
    </source>
</evidence>
<evidence type="ECO:0000313" key="12">
    <source>
        <dbReference type="Proteomes" id="UP000600363"/>
    </source>
</evidence>
<dbReference type="Proteomes" id="UP000600363">
    <property type="component" value="Unassembled WGS sequence"/>
</dbReference>
<dbReference type="Pfam" id="PF03463">
    <property type="entry name" value="eRF1_1"/>
    <property type="match status" value="1"/>
</dbReference>
<dbReference type="SUPFAM" id="SSF53137">
    <property type="entry name" value="Translational machinery components"/>
    <property type="match status" value="1"/>
</dbReference>
<dbReference type="SUPFAM" id="SSF55481">
    <property type="entry name" value="N-terminal domain of eukaryotic peptide chain release factor subunit 1, ERF1"/>
    <property type="match status" value="1"/>
</dbReference>
<dbReference type="InterPro" id="IPR004403">
    <property type="entry name" value="Peptide_chain-rel_eRF1/aRF1"/>
</dbReference>
<dbReference type="Pfam" id="PF03465">
    <property type="entry name" value="eRF1_3"/>
    <property type="match status" value="1"/>
</dbReference>
<dbReference type="Pfam" id="PF03464">
    <property type="entry name" value="eRF1_2"/>
    <property type="match status" value="1"/>
</dbReference>
<evidence type="ECO:0000313" key="11">
    <source>
        <dbReference type="EMBL" id="HIH69248.1"/>
    </source>
</evidence>
<dbReference type="InterPro" id="IPR029064">
    <property type="entry name" value="Ribosomal_eL30-like_sf"/>
</dbReference>
<evidence type="ECO:0000256" key="8">
    <source>
        <dbReference type="ARBA" id="ARBA00031168"/>
    </source>
</evidence>
<dbReference type="SMART" id="SM01194">
    <property type="entry name" value="eRF1_1"/>
    <property type="match status" value="1"/>
</dbReference>
<dbReference type="InterPro" id="IPR005142">
    <property type="entry name" value="eRF1_3"/>
</dbReference>
<evidence type="ECO:0000256" key="4">
    <source>
        <dbReference type="ARBA" id="ARBA00011520"/>
    </source>
</evidence>
<dbReference type="InterPro" id="IPR042226">
    <property type="entry name" value="eFR1_2_sf"/>
</dbReference>
<sequence length="413" mass="46531">MAQESALKKYEFKRRLEELQSMVGRGTELISLYIPPDKQIHEVVSHLRQEYGQASNIKSKSTRTNVQSAIESLLSRLKYYRTPPENGMVLFVGTIDRGGGRTTMVSTVIEPPEPITSYKYHCSSEFYLEPLLDMLREKKVYGLLVLDKREATIGILRGRHIEVVKHTTSSVPGKQRKGGQSARRFQQLRLIAIDAYYKRVAESASEIFLQIPHEELQGVLIGGPSPTKEEFLNGEYLHHEIRKKVIGIFDTAYTDESGLYELVDAAQDALAHVEQFAEKRIAQRFMRELVSDRGLATYGEEHVRRALKMGAVDVLLLSENLRRARVRVACPSCGYANTRTLPVPPSGSIDAGECPKCASQLTIEEQVDIVEELMAIADQMGTRVQFISTDYEEGEQLYNAFGGVAALLRYRVE</sequence>